<dbReference type="EMBL" id="PJQY01000917">
    <property type="protein sequence ID" value="PQQ06948.1"/>
    <property type="molecule type" value="Genomic_DNA"/>
</dbReference>
<name>A0A314YQE9_PRUYE</name>
<keyword evidence="2" id="KW-1185">Reference proteome</keyword>
<dbReference type="GO" id="GO:0016740">
    <property type="term" value="F:transferase activity"/>
    <property type="evidence" value="ECO:0007669"/>
    <property type="project" value="UniProtKB-KW"/>
</dbReference>
<keyword evidence="1" id="KW-0808">Transferase</keyword>
<evidence type="ECO:0000313" key="1">
    <source>
        <dbReference type="EMBL" id="PQQ06948.1"/>
    </source>
</evidence>
<reference evidence="1 2" key="1">
    <citation type="submission" date="2018-02" db="EMBL/GenBank/DDBJ databases">
        <title>Draft genome of wild Prunus yedoensis var. nudiflora.</title>
        <authorList>
            <person name="Baek S."/>
            <person name="Kim J.-H."/>
            <person name="Choi K."/>
            <person name="Kim G.-B."/>
            <person name="Cho A."/>
            <person name="Jang H."/>
            <person name="Shin C.-H."/>
            <person name="Yu H.-J."/>
            <person name="Mun J.-H."/>
        </authorList>
    </citation>
    <scope>NUCLEOTIDE SEQUENCE [LARGE SCALE GENOMIC DNA]</scope>
    <source>
        <strain evidence="2">cv. Jeju island</strain>
        <tissue evidence="1">Leaf</tissue>
    </source>
</reference>
<dbReference type="Proteomes" id="UP000250321">
    <property type="component" value="Unassembled WGS sequence"/>
</dbReference>
<sequence length="95" mass="10981">MSFFGLKFSWINGYKFWVQIFESLKLAFTSDGEVQEKAIKELLEKLKTFEEGMKECFPDSIDSIERIKNLGLLDIVLYSGFGAHKVPEEVLDFGY</sequence>
<accession>A0A314YQE9</accession>
<dbReference type="AlphaFoldDB" id="A0A314YQE9"/>
<comment type="caution">
    <text evidence="1">The sequence shown here is derived from an EMBL/GenBank/DDBJ whole genome shotgun (WGS) entry which is preliminary data.</text>
</comment>
<organism evidence="1 2">
    <name type="scientific">Prunus yedoensis var. nudiflora</name>
    <dbReference type="NCBI Taxonomy" id="2094558"/>
    <lineage>
        <taxon>Eukaryota</taxon>
        <taxon>Viridiplantae</taxon>
        <taxon>Streptophyta</taxon>
        <taxon>Embryophyta</taxon>
        <taxon>Tracheophyta</taxon>
        <taxon>Spermatophyta</taxon>
        <taxon>Magnoliopsida</taxon>
        <taxon>eudicotyledons</taxon>
        <taxon>Gunneridae</taxon>
        <taxon>Pentapetalae</taxon>
        <taxon>rosids</taxon>
        <taxon>fabids</taxon>
        <taxon>Rosales</taxon>
        <taxon>Rosaceae</taxon>
        <taxon>Amygdaloideae</taxon>
        <taxon>Amygdaleae</taxon>
        <taxon>Prunus</taxon>
    </lineage>
</organism>
<dbReference type="STRING" id="2094558.A0A314YQE9"/>
<proteinExistence type="predicted"/>
<evidence type="ECO:0000313" key="2">
    <source>
        <dbReference type="Proteomes" id="UP000250321"/>
    </source>
</evidence>
<protein>
    <submittedName>
        <fullName evidence="1">Glutathione S-transferase U10-like</fullName>
    </submittedName>
</protein>
<dbReference type="Gene3D" id="1.20.1050.10">
    <property type="match status" value="1"/>
</dbReference>
<gene>
    <name evidence="1" type="ORF">Pyn_13736</name>
</gene>